<evidence type="ECO:0000313" key="1">
    <source>
        <dbReference type="EMBL" id="TVU46977.1"/>
    </source>
</evidence>
<feature type="non-terminal residue" evidence="1">
    <location>
        <position position="1"/>
    </location>
</feature>
<sequence>LSLFLPKILLRRQNQSPRLIVGDLAAGEVLYSQTGGLVLRSSLVERLFPPFLPPSAATRLAWSGDPSTRAAPGTIPSFPCRWLKIPALRGVVPQPNPVPSMVGFDLIRLLPGRAVPV</sequence>
<accession>A0A5J9WGI9</accession>
<comment type="caution">
    <text evidence="1">The sequence shown here is derived from an EMBL/GenBank/DDBJ whole genome shotgun (WGS) entry which is preliminary data.</text>
</comment>
<protein>
    <submittedName>
        <fullName evidence="1">Uncharacterized protein</fullName>
    </submittedName>
</protein>
<organism evidence="1 2">
    <name type="scientific">Eragrostis curvula</name>
    <name type="common">weeping love grass</name>
    <dbReference type="NCBI Taxonomy" id="38414"/>
    <lineage>
        <taxon>Eukaryota</taxon>
        <taxon>Viridiplantae</taxon>
        <taxon>Streptophyta</taxon>
        <taxon>Embryophyta</taxon>
        <taxon>Tracheophyta</taxon>
        <taxon>Spermatophyta</taxon>
        <taxon>Magnoliopsida</taxon>
        <taxon>Liliopsida</taxon>
        <taxon>Poales</taxon>
        <taxon>Poaceae</taxon>
        <taxon>PACMAD clade</taxon>
        <taxon>Chloridoideae</taxon>
        <taxon>Eragrostideae</taxon>
        <taxon>Eragrostidinae</taxon>
        <taxon>Eragrostis</taxon>
    </lineage>
</organism>
<proteinExistence type="predicted"/>
<dbReference type="EMBL" id="RWGY01000004">
    <property type="protein sequence ID" value="TVU46977.1"/>
    <property type="molecule type" value="Genomic_DNA"/>
</dbReference>
<name>A0A5J9WGI9_9POAL</name>
<evidence type="ECO:0000313" key="2">
    <source>
        <dbReference type="Proteomes" id="UP000324897"/>
    </source>
</evidence>
<dbReference type="Proteomes" id="UP000324897">
    <property type="component" value="Chromosome 5"/>
</dbReference>
<reference evidence="1 2" key="1">
    <citation type="journal article" date="2019" name="Sci. Rep.">
        <title>A high-quality genome of Eragrostis curvula grass provides insights into Poaceae evolution and supports new strategies to enhance forage quality.</title>
        <authorList>
            <person name="Carballo J."/>
            <person name="Santos B.A.C.M."/>
            <person name="Zappacosta D."/>
            <person name="Garbus I."/>
            <person name="Selva J.P."/>
            <person name="Gallo C.A."/>
            <person name="Diaz A."/>
            <person name="Albertini E."/>
            <person name="Caccamo M."/>
            <person name="Echenique V."/>
        </authorList>
    </citation>
    <scope>NUCLEOTIDE SEQUENCE [LARGE SCALE GENOMIC DNA]</scope>
    <source>
        <strain evidence="2">cv. Victoria</strain>
        <tissue evidence="1">Leaf</tissue>
    </source>
</reference>
<keyword evidence="2" id="KW-1185">Reference proteome</keyword>
<dbReference type="AlphaFoldDB" id="A0A5J9WGI9"/>
<gene>
    <name evidence="1" type="ORF">EJB05_06551</name>
</gene>